<dbReference type="OrthoDB" id="9157092at2"/>
<dbReference type="EMBL" id="QFZK01000015">
    <property type="protein sequence ID" value="RFO95526.1"/>
    <property type="molecule type" value="Genomic_DNA"/>
</dbReference>
<accession>A0A3E1R834</accession>
<keyword evidence="3" id="KW-1185">Reference proteome</keyword>
<dbReference type="AlphaFoldDB" id="A0A3E1R834"/>
<evidence type="ECO:0000256" key="1">
    <source>
        <dbReference type="SAM" id="Phobius"/>
    </source>
</evidence>
<comment type="caution">
    <text evidence="2">The sequence shown here is derived from an EMBL/GenBank/DDBJ whole genome shotgun (WGS) entry which is preliminary data.</text>
</comment>
<organism evidence="2 3">
    <name type="scientific">Rhodoferax lacus</name>
    <dbReference type="NCBI Taxonomy" id="2184758"/>
    <lineage>
        <taxon>Bacteria</taxon>
        <taxon>Pseudomonadati</taxon>
        <taxon>Pseudomonadota</taxon>
        <taxon>Betaproteobacteria</taxon>
        <taxon>Burkholderiales</taxon>
        <taxon>Comamonadaceae</taxon>
        <taxon>Rhodoferax</taxon>
    </lineage>
</organism>
<keyword evidence="1" id="KW-0472">Membrane</keyword>
<proteinExistence type="predicted"/>
<feature type="transmembrane region" description="Helical" evidence="1">
    <location>
        <begin position="44"/>
        <end position="64"/>
    </location>
</feature>
<sequence length="150" mass="16598">MHLPPAASWNVGRAPWQRGVQASLGLLGAVAGLYFCFSQRWGVSSWLVLGALCASAASAAMSLFNRPAGQLRWDGERWHWSDADDYAVTRLACVLDLQRFLLLRIDCEQGRGLWLWLQSPSMDARWLALRRAVVASGQAMPRSQSASLPE</sequence>
<feature type="transmembrane region" description="Helical" evidence="1">
    <location>
        <begin position="20"/>
        <end position="37"/>
    </location>
</feature>
<dbReference type="RefSeq" id="WP_117179489.1">
    <property type="nucleotide sequence ID" value="NZ_QFZK01000015.1"/>
</dbReference>
<reference evidence="2 3" key="1">
    <citation type="submission" date="2018-05" db="EMBL/GenBank/DDBJ databases">
        <title>Rhodoferax soyangensis sp.nov., isolated from an oligotrophic freshwater lake.</title>
        <authorList>
            <person name="Park M."/>
        </authorList>
    </citation>
    <scope>NUCLEOTIDE SEQUENCE [LARGE SCALE GENOMIC DNA]</scope>
    <source>
        <strain evidence="2 3">IMCC26218</strain>
    </source>
</reference>
<name>A0A3E1R834_9BURK</name>
<evidence type="ECO:0000313" key="2">
    <source>
        <dbReference type="EMBL" id="RFO95526.1"/>
    </source>
</evidence>
<keyword evidence="1" id="KW-0812">Transmembrane</keyword>
<protein>
    <recommendedName>
        <fullName evidence="4">Toxin CptA</fullName>
    </recommendedName>
</protein>
<gene>
    <name evidence="2" type="ORF">DIC66_18045</name>
</gene>
<dbReference type="Proteomes" id="UP000260665">
    <property type="component" value="Unassembled WGS sequence"/>
</dbReference>
<keyword evidence="1" id="KW-1133">Transmembrane helix</keyword>
<evidence type="ECO:0008006" key="4">
    <source>
        <dbReference type="Google" id="ProtNLM"/>
    </source>
</evidence>
<evidence type="ECO:0000313" key="3">
    <source>
        <dbReference type="Proteomes" id="UP000260665"/>
    </source>
</evidence>